<evidence type="ECO:0000313" key="13">
    <source>
        <dbReference type="Proteomes" id="UP000179129"/>
    </source>
</evidence>
<evidence type="ECO:0000256" key="5">
    <source>
        <dbReference type="ARBA" id="ARBA00022272"/>
    </source>
</evidence>
<dbReference type="InterPro" id="IPR013785">
    <property type="entry name" value="Aldolase_TIM"/>
</dbReference>
<dbReference type="CDD" id="cd00405">
    <property type="entry name" value="PRAI"/>
    <property type="match status" value="1"/>
</dbReference>
<comment type="similarity">
    <text evidence="3 10">Belongs to the TrpF family.</text>
</comment>
<comment type="catalytic activity">
    <reaction evidence="1 10">
        <text>N-(5-phospho-beta-D-ribosyl)anthranilate = 1-(2-carboxyphenylamino)-1-deoxy-D-ribulose 5-phosphate</text>
        <dbReference type="Rhea" id="RHEA:21540"/>
        <dbReference type="ChEBI" id="CHEBI:18277"/>
        <dbReference type="ChEBI" id="CHEBI:58613"/>
        <dbReference type="EC" id="5.3.1.24"/>
    </reaction>
</comment>
<dbReference type="Proteomes" id="UP000179129">
    <property type="component" value="Unassembled WGS sequence"/>
</dbReference>
<sequence length="209" mass="22010">MSVRIKICGITRSEDALAAAELGADALGFVFYPRSPRYLAPEAAANIIAGLPSFVTTVGVFADSPLEEVRRVAGLAGLDRVQLSGSESPEYCRSLGLRWIKAFRLAGRDDLNKIPAYGECPDILLDSYVKGVAGGSGAKFDWSWAAEAGKYGRVILAGGLDPDNVALAIRTAGPFGVDVSSGVESAPGIKNPERMARFIRAAHGAGREL</sequence>
<evidence type="ECO:0000256" key="3">
    <source>
        <dbReference type="ARBA" id="ARBA00007571"/>
    </source>
</evidence>
<dbReference type="InterPro" id="IPR044643">
    <property type="entry name" value="TrpF_fam"/>
</dbReference>
<dbReference type="InterPro" id="IPR011060">
    <property type="entry name" value="RibuloseP-bd_barrel"/>
</dbReference>
<keyword evidence="7 10" id="KW-0822">Tryptophan biosynthesis</keyword>
<comment type="pathway">
    <text evidence="2 10">Amino-acid biosynthesis; L-tryptophan biosynthesis; L-tryptophan from chorismate: step 3/5.</text>
</comment>
<dbReference type="FunFam" id="3.20.20.70:FF:000075">
    <property type="entry name" value="Tryptophan biosynthesis protein TRP1"/>
    <property type="match status" value="1"/>
</dbReference>
<dbReference type="EMBL" id="MFIX01000056">
    <property type="protein sequence ID" value="OGG05396.1"/>
    <property type="molecule type" value="Genomic_DNA"/>
</dbReference>
<dbReference type="PANTHER" id="PTHR42894:SF1">
    <property type="entry name" value="N-(5'-PHOSPHORIBOSYL)ANTHRANILATE ISOMERASE"/>
    <property type="match status" value="1"/>
</dbReference>
<evidence type="ECO:0000256" key="9">
    <source>
        <dbReference type="ARBA" id="ARBA00023235"/>
    </source>
</evidence>
<dbReference type="UniPathway" id="UPA00035">
    <property type="reaction ID" value="UER00042"/>
</dbReference>
<comment type="caution">
    <text evidence="12">The sequence shown here is derived from an EMBL/GenBank/DDBJ whole genome shotgun (WGS) entry which is preliminary data.</text>
</comment>
<reference evidence="12 13" key="1">
    <citation type="journal article" date="2016" name="Nat. Commun.">
        <title>Thousands of microbial genomes shed light on interconnected biogeochemical processes in an aquifer system.</title>
        <authorList>
            <person name="Anantharaman K."/>
            <person name="Brown C.T."/>
            <person name="Hug L.A."/>
            <person name="Sharon I."/>
            <person name="Castelle C.J."/>
            <person name="Probst A.J."/>
            <person name="Thomas B.C."/>
            <person name="Singh A."/>
            <person name="Wilkins M.J."/>
            <person name="Karaoz U."/>
            <person name="Brodie E.L."/>
            <person name="Williams K.H."/>
            <person name="Hubbard S.S."/>
            <person name="Banfield J.F."/>
        </authorList>
    </citation>
    <scope>NUCLEOTIDE SEQUENCE [LARGE SCALE GENOMIC DNA]</scope>
</reference>
<feature type="domain" description="N-(5'phosphoribosyl) anthranilate isomerase (PRAI)" evidence="11">
    <location>
        <begin position="5"/>
        <end position="200"/>
    </location>
</feature>
<evidence type="ECO:0000256" key="10">
    <source>
        <dbReference type="HAMAP-Rule" id="MF_00135"/>
    </source>
</evidence>
<dbReference type="PANTHER" id="PTHR42894">
    <property type="entry name" value="N-(5'-PHOSPHORIBOSYL)ANTHRANILATE ISOMERASE"/>
    <property type="match status" value="1"/>
</dbReference>
<dbReference type="NCBIfam" id="NF002298">
    <property type="entry name" value="PRK01222.1-4"/>
    <property type="match status" value="1"/>
</dbReference>
<proteinExistence type="inferred from homology"/>
<name>A0A1F5YZ34_9BACT</name>
<evidence type="ECO:0000259" key="11">
    <source>
        <dbReference type="Pfam" id="PF00697"/>
    </source>
</evidence>
<dbReference type="GO" id="GO:0000162">
    <property type="term" value="P:L-tryptophan biosynthetic process"/>
    <property type="evidence" value="ECO:0007669"/>
    <property type="project" value="UniProtKB-UniRule"/>
</dbReference>
<evidence type="ECO:0000256" key="1">
    <source>
        <dbReference type="ARBA" id="ARBA00001164"/>
    </source>
</evidence>
<gene>
    <name evidence="10" type="primary">trpF</name>
    <name evidence="12" type="ORF">A3F83_15475</name>
</gene>
<dbReference type="EC" id="5.3.1.24" evidence="4 10"/>
<evidence type="ECO:0000313" key="12">
    <source>
        <dbReference type="EMBL" id="OGG05396.1"/>
    </source>
</evidence>
<evidence type="ECO:0000256" key="6">
    <source>
        <dbReference type="ARBA" id="ARBA00022605"/>
    </source>
</evidence>
<dbReference type="Gene3D" id="3.20.20.70">
    <property type="entry name" value="Aldolase class I"/>
    <property type="match status" value="1"/>
</dbReference>
<dbReference type="AlphaFoldDB" id="A0A1F5YZ34"/>
<keyword evidence="9 10" id="KW-0413">Isomerase</keyword>
<dbReference type="STRING" id="1817867.A3F83_15475"/>
<keyword evidence="8 10" id="KW-0057">Aromatic amino acid biosynthesis</keyword>
<dbReference type="InterPro" id="IPR001240">
    <property type="entry name" value="PRAI_dom"/>
</dbReference>
<protein>
    <recommendedName>
        <fullName evidence="5 10">N-(5'-phosphoribosyl)anthranilate isomerase</fullName>
        <shortName evidence="10">PRAI</shortName>
        <ecNumber evidence="4 10">5.3.1.24</ecNumber>
    </recommendedName>
</protein>
<evidence type="ECO:0000256" key="7">
    <source>
        <dbReference type="ARBA" id="ARBA00022822"/>
    </source>
</evidence>
<dbReference type="HAMAP" id="MF_00135">
    <property type="entry name" value="PRAI"/>
    <property type="match status" value="1"/>
</dbReference>
<keyword evidence="6 10" id="KW-0028">Amino-acid biosynthesis</keyword>
<dbReference type="GO" id="GO:0004640">
    <property type="term" value="F:phosphoribosylanthranilate isomerase activity"/>
    <property type="evidence" value="ECO:0007669"/>
    <property type="project" value="UniProtKB-UniRule"/>
</dbReference>
<evidence type="ECO:0000256" key="2">
    <source>
        <dbReference type="ARBA" id="ARBA00004664"/>
    </source>
</evidence>
<dbReference type="SUPFAM" id="SSF51366">
    <property type="entry name" value="Ribulose-phoshate binding barrel"/>
    <property type="match status" value="1"/>
</dbReference>
<dbReference type="Pfam" id="PF00697">
    <property type="entry name" value="PRAI"/>
    <property type="match status" value="1"/>
</dbReference>
<organism evidence="12 13">
    <name type="scientific">Candidatus Glassbacteria bacterium RIFCSPLOWO2_12_FULL_58_11</name>
    <dbReference type="NCBI Taxonomy" id="1817867"/>
    <lineage>
        <taxon>Bacteria</taxon>
        <taxon>Candidatus Glassiibacteriota</taxon>
    </lineage>
</organism>
<evidence type="ECO:0000256" key="4">
    <source>
        <dbReference type="ARBA" id="ARBA00012572"/>
    </source>
</evidence>
<evidence type="ECO:0000256" key="8">
    <source>
        <dbReference type="ARBA" id="ARBA00023141"/>
    </source>
</evidence>
<accession>A0A1F5YZ34</accession>